<dbReference type="Proteomes" id="UP001301442">
    <property type="component" value="Chromosome"/>
</dbReference>
<gene>
    <name evidence="2" type="ORF">RI844_05680</name>
</gene>
<dbReference type="InterPro" id="IPR013783">
    <property type="entry name" value="Ig-like_fold"/>
</dbReference>
<feature type="region of interest" description="Disordered" evidence="1">
    <location>
        <begin position="22"/>
        <end position="81"/>
    </location>
</feature>
<dbReference type="Gene3D" id="2.60.40.10">
    <property type="entry name" value="Immunoglobulins"/>
    <property type="match status" value="1"/>
</dbReference>
<evidence type="ECO:0000313" key="2">
    <source>
        <dbReference type="EMBL" id="WOH38704.1"/>
    </source>
</evidence>
<dbReference type="RefSeq" id="WP_348397473.1">
    <property type="nucleotide sequence ID" value="NZ_CP136600.1"/>
</dbReference>
<proteinExistence type="predicted"/>
<accession>A0ABZ0GSP8</accession>
<sequence length="178" mass="19330">MINNKLPLLFTAMLLTACGGESQVEPNEELPPETVLPEDSINSDTDPVDGSNIESDTATEPTDNNDTPESIESDNNAVIDPDSAIPTSLKITSNGSNISLNWAYIAEATAYNVYYNEGENVDQTDVLFTTSNTRFTHPGLSESLHSYKVQAVYQNGETLSDLSAKLQADLVKQVKLED</sequence>
<evidence type="ECO:0000313" key="3">
    <source>
        <dbReference type="Proteomes" id="UP001301442"/>
    </source>
</evidence>
<dbReference type="PROSITE" id="PS51257">
    <property type="entry name" value="PROKAR_LIPOPROTEIN"/>
    <property type="match status" value="1"/>
</dbReference>
<organism evidence="2 3">
    <name type="scientific">Thalassotalea fonticola</name>
    <dbReference type="NCBI Taxonomy" id="3065649"/>
    <lineage>
        <taxon>Bacteria</taxon>
        <taxon>Pseudomonadati</taxon>
        <taxon>Pseudomonadota</taxon>
        <taxon>Gammaproteobacteria</taxon>
        <taxon>Alteromonadales</taxon>
        <taxon>Colwelliaceae</taxon>
        <taxon>Thalassotalea</taxon>
    </lineage>
</organism>
<feature type="compositionally biased region" description="Polar residues" evidence="1">
    <location>
        <begin position="52"/>
        <end position="76"/>
    </location>
</feature>
<dbReference type="SUPFAM" id="SSF49265">
    <property type="entry name" value="Fibronectin type III"/>
    <property type="match status" value="1"/>
</dbReference>
<keyword evidence="3" id="KW-1185">Reference proteome</keyword>
<evidence type="ECO:0008006" key="4">
    <source>
        <dbReference type="Google" id="ProtNLM"/>
    </source>
</evidence>
<protein>
    <recommendedName>
        <fullName evidence="4">Fibronectin type-III domain-containing protein</fullName>
    </recommendedName>
</protein>
<evidence type="ECO:0000256" key="1">
    <source>
        <dbReference type="SAM" id="MobiDB-lite"/>
    </source>
</evidence>
<reference evidence="2 3" key="1">
    <citation type="submission" date="2023-09" db="EMBL/GenBank/DDBJ databases">
        <authorList>
            <person name="Qi X."/>
        </authorList>
    </citation>
    <scope>NUCLEOTIDE SEQUENCE [LARGE SCALE GENOMIC DNA]</scope>
    <source>
        <strain evidence="2 3">S1-1</strain>
    </source>
</reference>
<dbReference type="InterPro" id="IPR036116">
    <property type="entry name" value="FN3_sf"/>
</dbReference>
<dbReference type="EMBL" id="CP136600">
    <property type="protein sequence ID" value="WOH38704.1"/>
    <property type="molecule type" value="Genomic_DNA"/>
</dbReference>
<name>A0ABZ0GSP8_9GAMM</name>